<protein>
    <recommendedName>
        <fullName evidence="2">Rab-GAP TBC domain-containing protein</fullName>
    </recommendedName>
</protein>
<organism evidence="3 4">
    <name type="scientific">Nezara viridula</name>
    <name type="common">Southern green stink bug</name>
    <name type="synonym">Cimex viridulus</name>
    <dbReference type="NCBI Taxonomy" id="85310"/>
    <lineage>
        <taxon>Eukaryota</taxon>
        <taxon>Metazoa</taxon>
        <taxon>Ecdysozoa</taxon>
        <taxon>Arthropoda</taxon>
        <taxon>Hexapoda</taxon>
        <taxon>Insecta</taxon>
        <taxon>Pterygota</taxon>
        <taxon>Neoptera</taxon>
        <taxon>Paraneoptera</taxon>
        <taxon>Hemiptera</taxon>
        <taxon>Heteroptera</taxon>
        <taxon>Panheteroptera</taxon>
        <taxon>Pentatomomorpha</taxon>
        <taxon>Pentatomoidea</taxon>
        <taxon>Pentatomidae</taxon>
        <taxon>Pentatominae</taxon>
        <taxon>Nezara</taxon>
    </lineage>
</organism>
<dbReference type="GO" id="GO:0005737">
    <property type="term" value="C:cytoplasm"/>
    <property type="evidence" value="ECO:0007669"/>
    <property type="project" value="UniProtKB-ARBA"/>
</dbReference>
<dbReference type="PANTHER" id="PTHR22957">
    <property type="entry name" value="TBC1 DOMAIN FAMILY MEMBER GTPASE-ACTIVATING PROTEIN"/>
    <property type="match status" value="1"/>
</dbReference>
<dbReference type="Gene3D" id="1.10.8.270">
    <property type="entry name" value="putative rabgap domain of human tbc1 domain family member 14 like domains"/>
    <property type="match status" value="1"/>
</dbReference>
<accession>A0A9P0HMQ9</accession>
<keyword evidence="1" id="KW-0343">GTPase activation</keyword>
<dbReference type="AlphaFoldDB" id="A0A9P0HMQ9"/>
<dbReference type="EMBL" id="OV725082">
    <property type="protein sequence ID" value="CAH1404954.1"/>
    <property type="molecule type" value="Genomic_DNA"/>
</dbReference>
<evidence type="ECO:0000313" key="4">
    <source>
        <dbReference type="Proteomes" id="UP001152798"/>
    </source>
</evidence>
<proteinExistence type="predicted"/>
<dbReference type="SUPFAM" id="SSF47923">
    <property type="entry name" value="Ypt/Rab-GAP domain of gyp1p"/>
    <property type="match status" value="2"/>
</dbReference>
<dbReference type="GO" id="GO:0005096">
    <property type="term" value="F:GTPase activator activity"/>
    <property type="evidence" value="ECO:0007669"/>
    <property type="project" value="UniProtKB-KW"/>
</dbReference>
<dbReference type="PROSITE" id="PS50086">
    <property type="entry name" value="TBC_RABGAP"/>
    <property type="match status" value="1"/>
</dbReference>
<dbReference type="FunFam" id="1.10.472.80:FF:000038">
    <property type="entry name" value="TBC1 domain family member 5"/>
    <property type="match status" value="1"/>
</dbReference>
<gene>
    <name evidence="3" type="ORF">NEZAVI_LOCUS13265</name>
</gene>
<dbReference type="FunFam" id="1.10.8.270:FF:000011">
    <property type="entry name" value="TBC1 domain family member 5"/>
    <property type="match status" value="1"/>
</dbReference>
<dbReference type="InterPro" id="IPR035969">
    <property type="entry name" value="Rab-GAP_TBC_sf"/>
</dbReference>
<feature type="domain" description="Rab-GAP TBC" evidence="2">
    <location>
        <begin position="72"/>
        <end position="344"/>
    </location>
</feature>
<sequence length="571" mass="65243">MNHEYDWSLNYNMPLDDVPVDIAQEALVLNGDTMGSPKGRQPPLQYEEEWRSLLKEGIDLCDLRKKALEGGLRAARFRSVVWKLLLGALTPGSPDTWLSQVESDRNHYSTLKAKLRVSPIGSAEPQSDNPLSQDEQSTWHQFFCDRDLQALIKQDVVRTFPGVDFFRGENVQEIMINILFAYAREYPAMCYRQGMHEVLAPVVFVVHCDQQALLHTQEQSEVSPEIVTVLDPKYLEADSYTLFRRIMNAIEGSYLIPNMAPTSTGYFPANMKTTMNNTENQVVAQLNWIKEVLLAPNDPQLFQHLEQLDIPLQLFGIRWLRLLFGREFPLQDLLVLWDAIFADSSSFDLVNYIVVSMLVAIRSTLLKSDYTKCLTQLMRYPGSMDISIIIDYALYLKAPSKFSPPPKIIPPKVLVSTDEKNDRVHYHRRKQVTLRRNQKAVSEETLGFTVPERVQSTHFSNSEIVDGFKTNDTLMNELLNAYTVMSLCRLKLSQYHSVLEDAVSPNHIEAQQALTGIHELCSLLKVQKVVRVEKGTEANEVVEKRPERKPSEVDMTVFKHIVTPIRETSPT</sequence>
<dbReference type="SMART" id="SM00164">
    <property type="entry name" value="TBC"/>
    <property type="match status" value="1"/>
</dbReference>
<dbReference type="Pfam" id="PF00566">
    <property type="entry name" value="RabGAP-TBC"/>
    <property type="match status" value="1"/>
</dbReference>
<evidence type="ECO:0000259" key="2">
    <source>
        <dbReference type="PROSITE" id="PS50086"/>
    </source>
</evidence>
<dbReference type="InterPro" id="IPR000195">
    <property type="entry name" value="Rab-GAP-TBC_dom"/>
</dbReference>
<evidence type="ECO:0000256" key="1">
    <source>
        <dbReference type="ARBA" id="ARBA00022468"/>
    </source>
</evidence>
<dbReference type="Proteomes" id="UP001152798">
    <property type="component" value="Chromosome 6"/>
</dbReference>
<name>A0A9P0HMQ9_NEZVI</name>
<reference evidence="3" key="1">
    <citation type="submission" date="2022-01" db="EMBL/GenBank/DDBJ databases">
        <authorList>
            <person name="King R."/>
        </authorList>
    </citation>
    <scope>NUCLEOTIDE SEQUENCE</scope>
</reference>
<evidence type="ECO:0000313" key="3">
    <source>
        <dbReference type="EMBL" id="CAH1404954.1"/>
    </source>
</evidence>
<dbReference type="PANTHER" id="PTHR22957:SF337">
    <property type="entry name" value="TBC1 DOMAIN FAMILY MEMBER 5"/>
    <property type="match status" value="1"/>
</dbReference>
<keyword evidence="4" id="KW-1185">Reference proteome</keyword>
<dbReference type="OrthoDB" id="27140at2759"/>
<dbReference type="Gene3D" id="1.10.472.80">
    <property type="entry name" value="Ypt/Rab-GAP domain of gyp1p, domain 3"/>
    <property type="match status" value="1"/>
</dbReference>